<protein>
    <submittedName>
        <fullName evidence="1">Uncharacterized protein</fullName>
    </submittedName>
</protein>
<gene>
    <name evidence="1" type="ordered locus">Meso_4248</name>
</gene>
<dbReference type="AlphaFoldDB" id="Q11MY6"/>
<dbReference type="Gene3D" id="3.30.70.1400">
    <property type="entry name" value="Aminomethyltransferase beta-barrel domains"/>
    <property type="match status" value="1"/>
</dbReference>
<dbReference type="InterPro" id="IPR027266">
    <property type="entry name" value="TrmE/GcvT-like"/>
</dbReference>
<sequence length="174" mass="19340">MAGEETNHSVLQDLHQQSGVCFVAFIGWPVPLTCPASVDLHSACPFDSMAPPSHFCQFNDNASRLNDMAVIRLRADHFMLVSDPGCAAQDEAHLSKLAKGLDLSVSPLDRVLIAIRGAEAGTKISLPEEGNVIPLQGGLIRTWLDSVLLSQRRHDNSDRFFFWQIDHRQFDLKY</sequence>
<name>Q11MY6_CHESB</name>
<organism evidence="1">
    <name type="scientific">Chelativorans sp. (strain BNC1)</name>
    <dbReference type="NCBI Taxonomy" id="266779"/>
    <lineage>
        <taxon>Bacteria</taxon>
        <taxon>Pseudomonadati</taxon>
        <taxon>Pseudomonadota</taxon>
        <taxon>Alphaproteobacteria</taxon>
        <taxon>Hyphomicrobiales</taxon>
        <taxon>Phyllobacteriaceae</taxon>
        <taxon>Chelativorans</taxon>
    </lineage>
</organism>
<reference evidence="1" key="1">
    <citation type="submission" date="2006-06" db="EMBL/GenBank/DDBJ databases">
        <title>Complete sequence of Plasmid 1 of Chelativorans sp. BNC1.</title>
        <authorList>
            <consortium name="US DOE Joint Genome Institute"/>
            <person name="Copeland A."/>
            <person name="Lucas S."/>
            <person name="Lapidus A."/>
            <person name="Barry K."/>
            <person name="Detter J.C."/>
            <person name="Glavina del Rio T."/>
            <person name="Hammon N."/>
            <person name="Israni S."/>
            <person name="Dalin E."/>
            <person name="Tice H."/>
            <person name="Pitluck S."/>
            <person name="Chertkov O."/>
            <person name="Brettin T."/>
            <person name="Bruce D."/>
            <person name="Han C."/>
            <person name="Tapia R."/>
            <person name="Gilna P."/>
            <person name="Schmutz J."/>
            <person name="Larimer F."/>
            <person name="Land M."/>
            <person name="Hauser L."/>
            <person name="Kyrpides N."/>
            <person name="Mikhailova N."/>
            <person name="Richardson P."/>
        </authorList>
    </citation>
    <scope>NUCLEOTIDE SEQUENCE</scope>
    <source>
        <strain evidence="1">BNC1</strain>
        <plasmid evidence="1">1</plasmid>
    </source>
</reference>
<dbReference type="SUPFAM" id="SSF103025">
    <property type="entry name" value="Folate-binding domain"/>
    <property type="match status" value="1"/>
</dbReference>
<dbReference type="KEGG" id="mes:Meso_4248"/>
<dbReference type="EMBL" id="CP000389">
    <property type="protein sequence ID" value="ABG61222.1"/>
    <property type="molecule type" value="Genomic_DNA"/>
</dbReference>
<dbReference type="Gene3D" id="3.30.1360.120">
    <property type="entry name" value="Probable tRNA modification gtpase trme, domain 1"/>
    <property type="match status" value="1"/>
</dbReference>
<evidence type="ECO:0000313" key="1">
    <source>
        <dbReference type="EMBL" id="ABG61222.1"/>
    </source>
</evidence>
<geneLocation type="plasmid" evidence="1">
    <name>1</name>
</geneLocation>
<proteinExistence type="predicted"/>
<accession>Q11MY6</accession>
<dbReference type="HOGENOM" id="CLU_1537337_0_0_5"/>
<keyword evidence="1" id="KW-0614">Plasmid</keyword>